<dbReference type="InterPro" id="IPR005178">
    <property type="entry name" value="Ostalpha/TMEM184C"/>
</dbReference>
<dbReference type="SUPFAM" id="SSF57701">
    <property type="entry name" value="Zn2/Cys6 DNA-binding domain"/>
    <property type="match status" value="1"/>
</dbReference>
<dbReference type="CDD" id="cd12148">
    <property type="entry name" value="fungal_TF_MHR"/>
    <property type="match status" value="1"/>
</dbReference>
<name>A0A8H7B5F0_9PLEO</name>
<dbReference type="PROSITE" id="PS50048">
    <property type="entry name" value="ZN2_CY6_FUNGAL_2"/>
    <property type="match status" value="1"/>
</dbReference>
<dbReference type="PROSITE" id="PS00463">
    <property type="entry name" value="ZN2_CY6_FUNGAL_1"/>
    <property type="match status" value="1"/>
</dbReference>
<keyword evidence="5" id="KW-0539">Nucleus</keyword>
<dbReference type="SMART" id="SM01417">
    <property type="entry name" value="Solute_trans_a"/>
    <property type="match status" value="1"/>
</dbReference>
<comment type="subcellular location">
    <subcellularLocation>
        <location evidence="1">Membrane</location>
        <topology evidence="1">Multi-pass membrane protein</topology>
    </subcellularLocation>
</comment>
<feature type="transmembrane region" description="Helical" evidence="7">
    <location>
        <begin position="743"/>
        <end position="761"/>
    </location>
</feature>
<dbReference type="Gene3D" id="1.10.720.30">
    <property type="entry name" value="SAP domain"/>
    <property type="match status" value="1"/>
</dbReference>
<dbReference type="Pfam" id="PF02037">
    <property type="entry name" value="SAP"/>
    <property type="match status" value="1"/>
</dbReference>
<dbReference type="PANTHER" id="PTHR23423">
    <property type="entry name" value="ORGANIC SOLUTE TRANSPORTER-RELATED"/>
    <property type="match status" value="1"/>
</dbReference>
<dbReference type="InterPro" id="IPR003034">
    <property type="entry name" value="SAP_dom"/>
</dbReference>
<keyword evidence="3 7" id="KW-1133">Transmembrane helix</keyword>
<keyword evidence="2 7" id="KW-0812">Transmembrane</keyword>
<accession>A0A8H7B5F0</accession>
<feature type="transmembrane region" description="Helical" evidence="7">
    <location>
        <begin position="673"/>
        <end position="692"/>
    </location>
</feature>
<dbReference type="InterPro" id="IPR021858">
    <property type="entry name" value="Fun_TF"/>
</dbReference>
<sequence>MADYSKQTVAQLRQLLKDRSIPSTGLTRKAQIIEKLQEADGAEASSSAQISNAHHAITENADAPPDPVEQVKEEVGHGDTAGRENAPGPALSEAGEPEQLNHENESKPPPVPAATTEPLPETISHIDSNIPPPDQIKAIEEPMEDATNMDEPGSIQPARVFNAPPADPVGPTVTEPTDAEVEDVKQVQVAGDELPDAPGPAAEALRMVQPPSGLAEDLQDATADEKMASIASDEQQSVEKPDTLAVPGSPMIDTSRLNTEELDADSKKRKRRSGTPEMAAEDIKAKKHKPAQEPVPEIHLHEDEDTVMEQRRPEEEADSPTDVKSHETNGNCTPSVEEQPPAMEADTKREKKEKAARYKDLVKSSADDTPQEALIDDRPTVPALHPVTSALYIRNFMRPLRPEPLRAHLISLASPPSSSPDPTIVEDLFLDSLKTHALVLLSTKTAASRVRASLHGSIWPPEGNRKELWVDFVPDETVKDWIREEEDALAAEKEARANKLPTNPKRFEVVYSESSNGSVTAVFQEVGSSAPANAPRGPRASIDARRPSIQQPLTPSLSTAPSKDTRQDTEASFKTLHDLFSATEAKPQLFYLPVSDEISELRLKELEAETSRDWSPGETRKGRGIKAEMKYKYSFDEDDRIIEVGEERDEGYRGALVLKEPLPFSDEDVTFRLLSLNVCCTLASLAVGLSVFHIMQHALHCLRSWEQKHIIRILAVIPVYSWTTFFSYLFLGGAVYWELIRECYAAYATVSFFTLMCHYIAPNLHEQKNYFRSAEPKNWGWPLNWVQKLSGGEYKGWLRKPRCGVTWFNINYIGIFQYVVLRTIVTIVSGVTQLFGRLCKEEHNPRYASTWTAIFDAVSILAAMYCMHQVYDQLKEDLAPNKPVLKMVCVKLIVFLTYWQTWLISLLIRFRVLHETRFISLSDIHLGIPCLLTCAETLVFAILHYWAFPWRQYDIERLPKFPEQVYECGPNEALLEAASPWDYCCATARGFRWLLYGIHFRNASLFYEPNYEAQGITTRVRDGTQSDPIYEVPKGVAPAQINMPSKSRGLRTSTGCLTCRKRKVKCDESHPNCKNCERVHRECVYAEKAPTPRRPRALSAYKPDDISATTDSVTGNNETEPRSAGVSALSAEPVEPIQSWGPFPAEQPGLSESVIPNDDFFLDDSLFNFGDSLTPNFGPVEWYDLLAEDAINNMQGQTHSNRWNFDIASLSRRQSPRQSVALEANDNPFSNVDVHTIAIPEQPWNTETKIELKRQELVYFEHYVSVVAPILDLFDPVKHFANVVPHLALHNVGLLKSLLAVGACHMALFQDQDVNNDVASQAPPGTPASSASASPTIRTVAEQFYYETLQYLSQNLLYQSYTKSREILVTAIMISTYEMFGTASTSDHSNWDRHLRGAFWIQRNSDTSGESNDGLQRAVWWAWLRQDVWAAFRTGRPALTIHQPRVPMGELTSEGLATRIIYIAAKCVQFAATPKQGDIAGYIEAGETLLRMLDAWKSLLPPSFEPIPIQSGHHASSPNPALEANLTPIWIHPPAHAAAIQMYHFARIIMVLNQPSTGGLNMYQTRFKLLRESTSTICGIALAQQSQNSPSAFVCFQAIYAGLFTQSRVYYAN</sequence>
<feature type="transmembrane region" description="Helical" evidence="7">
    <location>
        <begin position="848"/>
        <end position="867"/>
    </location>
</feature>
<evidence type="ECO:0000313" key="10">
    <source>
        <dbReference type="Proteomes" id="UP000596902"/>
    </source>
</evidence>
<feature type="compositionally biased region" description="Basic and acidic residues" evidence="6">
    <location>
        <begin position="296"/>
        <end position="314"/>
    </location>
</feature>
<dbReference type="Pfam" id="PF11951">
    <property type="entry name" value="Fungal_trans_2"/>
    <property type="match status" value="1"/>
</dbReference>
<protein>
    <submittedName>
        <fullName evidence="9">Sap domain containing protein</fullName>
    </submittedName>
</protein>
<evidence type="ECO:0000256" key="2">
    <source>
        <dbReference type="ARBA" id="ARBA00022692"/>
    </source>
</evidence>
<dbReference type="Gene3D" id="4.10.240.10">
    <property type="entry name" value="Zn(2)-C6 fungal-type DNA-binding domain"/>
    <property type="match status" value="1"/>
</dbReference>
<dbReference type="GO" id="GO:0008270">
    <property type="term" value="F:zinc ion binding"/>
    <property type="evidence" value="ECO:0007669"/>
    <property type="project" value="InterPro"/>
</dbReference>
<reference evidence="9" key="1">
    <citation type="submission" date="2020-01" db="EMBL/GenBank/DDBJ databases">
        <authorList>
            <person name="Feng Z.H.Z."/>
        </authorList>
    </citation>
    <scope>NUCLEOTIDE SEQUENCE</scope>
    <source>
        <strain evidence="9">CBS107.38</strain>
    </source>
</reference>
<dbReference type="InterPro" id="IPR001138">
    <property type="entry name" value="Zn2Cys6_DnaBD"/>
</dbReference>
<dbReference type="Pfam" id="PF16294">
    <property type="entry name" value="RSB_motif"/>
    <property type="match status" value="1"/>
</dbReference>
<feature type="region of interest" description="Disordered" evidence="6">
    <location>
        <begin position="210"/>
        <end position="355"/>
    </location>
</feature>
<evidence type="ECO:0000256" key="4">
    <source>
        <dbReference type="ARBA" id="ARBA00023136"/>
    </source>
</evidence>
<dbReference type="InterPro" id="IPR036864">
    <property type="entry name" value="Zn2-C6_fun-type_DNA-bd_sf"/>
</dbReference>
<keyword evidence="4 7" id="KW-0472">Membrane</keyword>
<dbReference type="Pfam" id="PF00172">
    <property type="entry name" value="Zn_clus"/>
    <property type="match status" value="1"/>
</dbReference>
<dbReference type="Pfam" id="PF03619">
    <property type="entry name" value="Solute_trans_a"/>
    <property type="match status" value="1"/>
</dbReference>
<reference evidence="9" key="2">
    <citation type="submission" date="2020-08" db="EMBL/GenBank/DDBJ databases">
        <title>Draft Genome Sequence of Cumin Blight Pathogen Alternaria burnsii.</title>
        <authorList>
            <person name="Feng Z."/>
        </authorList>
    </citation>
    <scope>NUCLEOTIDE SEQUENCE</scope>
    <source>
        <strain evidence="9">CBS107.38</strain>
    </source>
</reference>
<feature type="transmembrane region" description="Helical" evidence="7">
    <location>
        <begin position="713"/>
        <end position="737"/>
    </location>
</feature>
<evidence type="ECO:0000256" key="6">
    <source>
        <dbReference type="SAM" id="MobiDB-lite"/>
    </source>
</evidence>
<dbReference type="CDD" id="cd12432">
    <property type="entry name" value="RRM_ACINU"/>
    <property type="match status" value="1"/>
</dbReference>
<dbReference type="InterPro" id="IPR034257">
    <property type="entry name" value="Acinus_RRM"/>
</dbReference>
<feature type="transmembrane region" description="Helical" evidence="7">
    <location>
        <begin position="805"/>
        <end position="828"/>
    </location>
</feature>
<dbReference type="InterPro" id="IPR032552">
    <property type="entry name" value="RSB_motif"/>
</dbReference>
<dbReference type="GO" id="GO:0016020">
    <property type="term" value="C:membrane"/>
    <property type="evidence" value="ECO:0007669"/>
    <property type="project" value="UniProtKB-SubCell"/>
</dbReference>
<dbReference type="CDD" id="cd00067">
    <property type="entry name" value="GAL4"/>
    <property type="match status" value="1"/>
</dbReference>
<dbReference type="InterPro" id="IPR036361">
    <property type="entry name" value="SAP_dom_sf"/>
</dbReference>
<organism evidence="9 10">
    <name type="scientific">Alternaria burnsii</name>
    <dbReference type="NCBI Taxonomy" id="1187904"/>
    <lineage>
        <taxon>Eukaryota</taxon>
        <taxon>Fungi</taxon>
        <taxon>Dikarya</taxon>
        <taxon>Ascomycota</taxon>
        <taxon>Pezizomycotina</taxon>
        <taxon>Dothideomycetes</taxon>
        <taxon>Pleosporomycetidae</taxon>
        <taxon>Pleosporales</taxon>
        <taxon>Pleosporineae</taxon>
        <taxon>Pleosporaceae</taxon>
        <taxon>Alternaria</taxon>
        <taxon>Alternaria sect. Alternaria</taxon>
    </lineage>
</organism>
<feature type="transmembrane region" description="Helical" evidence="7">
    <location>
        <begin position="924"/>
        <end position="948"/>
    </location>
</feature>
<evidence type="ECO:0000256" key="3">
    <source>
        <dbReference type="ARBA" id="ARBA00022989"/>
    </source>
</evidence>
<dbReference type="GeneID" id="62202902"/>
<dbReference type="EMBL" id="JAAABM010000005">
    <property type="protein sequence ID" value="KAF7677818.1"/>
    <property type="molecule type" value="Genomic_DNA"/>
</dbReference>
<evidence type="ECO:0000256" key="7">
    <source>
        <dbReference type="SAM" id="Phobius"/>
    </source>
</evidence>
<feature type="region of interest" description="Disordered" evidence="6">
    <location>
        <begin position="1094"/>
        <end position="1128"/>
    </location>
</feature>
<feature type="region of interest" description="Disordered" evidence="6">
    <location>
        <begin position="39"/>
        <end position="175"/>
    </location>
</feature>
<keyword evidence="10" id="KW-1185">Reference proteome</keyword>
<comment type="caution">
    <text evidence="9">The sequence shown here is derived from an EMBL/GenBank/DDBJ whole genome shotgun (WGS) entry which is preliminary data.</text>
</comment>
<feature type="compositionally biased region" description="Basic and acidic residues" evidence="6">
    <location>
        <begin position="69"/>
        <end position="82"/>
    </location>
</feature>
<evidence type="ECO:0000256" key="5">
    <source>
        <dbReference type="ARBA" id="ARBA00023242"/>
    </source>
</evidence>
<dbReference type="RefSeq" id="XP_038787996.1">
    <property type="nucleotide sequence ID" value="XM_038929724.1"/>
</dbReference>
<evidence type="ECO:0000313" key="9">
    <source>
        <dbReference type="EMBL" id="KAF7677818.1"/>
    </source>
</evidence>
<dbReference type="GO" id="GO:0000981">
    <property type="term" value="F:DNA-binding transcription factor activity, RNA polymerase II-specific"/>
    <property type="evidence" value="ECO:0007669"/>
    <property type="project" value="InterPro"/>
</dbReference>
<evidence type="ECO:0000259" key="8">
    <source>
        <dbReference type="PROSITE" id="PS50048"/>
    </source>
</evidence>
<feature type="transmembrane region" description="Helical" evidence="7">
    <location>
        <begin position="888"/>
        <end position="912"/>
    </location>
</feature>
<dbReference type="Proteomes" id="UP000596902">
    <property type="component" value="Unassembled WGS sequence"/>
</dbReference>
<evidence type="ECO:0000256" key="1">
    <source>
        <dbReference type="ARBA" id="ARBA00004141"/>
    </source>
</evidence>
<feature type="region of interest" description="Disordered" evidence="6">
    <location>
        <begin position="528"/>
        <end position="569"/>
    </location>
</feature>
<feature type="compositionally biased region" description="Polar residues" evidence="6">
    <location>
        <begin position="1107"/>
        <end position="1118"/>
    </location>
</feature>
<feature type="compositionally biased region" description="Polar residues" evidence="6">
    <location>
        <begin position="548"/>
        <end position="562"/>
    </location>
</feature>
<proteinExistence type="predicted"/>
<feature type="compositionally biased region" description="Basic and acidic residues" evidence="6">
    <location>
        <begin position="345"/>
        <end position="355"/>
    </location>
</feature>
<feature type="domain" description="Zn(2)-C6 fungal-type" evidence="8">
    <location>
        <begin position="1055"/>
        <end position="1085"/>
    </location>
</feature>
<dbReference type="SMART" id="SM00066">
    <property type="entry name" value="GAL4"/>
    <property type="match status" value="1"/>
</dbReference>
<gene>
    <name evidence="9" type="ORF">GT037_004677</name>
</gene>